<reference evidence="1 2" key="1">
    <citation type="journal article" date="2021" name="Environ. Microbiol.">
        <title>Genetic insights into the dark matter of the mammalian gut microbiota through targeted genome reconstruction.</title>
        <authorList>
            <person name="Lugli G.A."/>
            <person name="Alessandri G."/>
            <person name="Milani C."/>
            <person name="Viappiani A."/>
            <person name="Fontana F."/>
            <person name="Tarracchini C."/>
            <person name="Mancabelli L."/>
            <person name="Argentini C."/>
            <person name="Ruiz L."/>
            <person name="Margolles A."/>
            <person name="van Sinderen D."/>
            <person name="Turroni F."/>
            <person name="Ventura M."/>
        </authorList>
    </citation>
    <scope>NUCLEOTIDE SEQUENCE [LARGE SCALE GENOMIC DNA]</scope>
    <source>
        <strain evidence="1 2">MA1</strain>
    </source>
</reference>
<evidence type="ECO:0000313" key="2">
    <source>
        <dbReference type="Proteomes" id="UP000710815"/>
    </source>
</evidence>
<protein>
    <submittedName>
        <fullName evidence="1">Uncharacterized protein</fullName>
    </submittedName>
</protein>
<sequence>MSTGRARDVDGACRREIRGLVAERDLKESFYETKLYILCRRRTMNEEFGTVYPA</sequence>
<gene>
    <name evidence="1" type="ORF">JS533_013260</name>
</gene>
<keyword evidence="2" id="KW-1185">Reference proteome</keyword>
<proteinExistence type="predicted"/>
<evidence type="ECO:0000313" key="1">
    <source>
        <dbReference type="EMBL" id="MCH9277218.1"/>
    </source>
</evidence>
<organism evidence="1 2">
    <name type="scientific">Bifidobacterium amazonense</name>
    <dbReference type="NCBI Taxonomy" id="2809027"/>
    <lineage>
        <taxon>Bacteria</taxon>
        <taxon>Bacillati</taxon>
        <taxon>Actinomycetota</taxon>
        <taxon>Actinomycetes</taxon>
        <taxon>Bifidobacteriales</taxon>
        <taxon>Bifidobacteriaceae</taxon>
        <taxon>Bifidobacterium</taxon>
    </lineage>
</organism>
<dbReference type="Proteomes" id="UP000710815">
    <property type="component" value="Unassembled WGS sequence"/>
</dbReference>
<reference evidence="1 2" key="2">
    <citation type="journal article" date="2021" name="Syst. Appl. Microbiol.">
        <title>Phylogenetic classification of ten novel species belonging to the genus Bifidobacterium comprising B. phasiani sp. nov., B. pongonis sp. nov., B. saguinibicoloris sp. nov., B. colobi sp. nov., B. simiiventris sp. nov., B. santillanense sp. nov., B. miconis sp. nov., B. amazonense sp. nov., B. pluvialisilvae sp. nov., and B. miconisargentati sp. nov.</title>
        <authorList>
            <person name="Lugli G.A."/>
            <person name="Calvete-Torre I."/>
            <person name="Alessandri G."/>
            <person name="Milani C."/>
            <person name="Turroni F."/>
            <person name="Laiolo P."/>
            <person name="Ossiprandi M.C."/>
            <person name="Margolles A."/>
            <person name="Ruiz L."/>
            <person name="Ventura M."/>
        </authorList>
    </citation>
    <scope>NUCLEOTIDE SEQUENCE [LARGE SCALE GENOMIC DNA]</scope>
    <source>
        <strain evidence="1 2">MA1</strain>
    </source>
</reference>
<accession>A0ABS9VYN3</accession>
<dbReference type="RefSeq" id="WP_241515255.1">
    <property type="nucleotide sequence ID" value="NZ_JAFEJT020000100.1"/>
</dbReference>
<name>A0ABS9VYN3_9BIFI</name>
<comment type="caution">
    <text evidence="1">The sequence shown here is derived from an EMBL/GenBank/DDBJ whole genome shotgun (WGS) entry which is preliminary data.</text>
</comment>
<dbReference type="EMBL" id="JAFEJT020000100">
    <property type="protein sequence ID" value="MCH9277218.1"/>
    <property type="molecule type" value="Genomic_DNA"/>
</dbReference>